<dbReference type="Proteomes" id="UP000660729">
    <property type="component" value="Unassembled WGS sequence"/>
</dbReference>
<feature type="region of interest" description="Disordered" evidence="4">
    <location>
        <begin position="199"/>
        <end position="235"/>
    </location>
</feature>
<dbReference type="EMBL" id="JABCIY010000148">
    <property type="protein sequence ID" value="KAF7192270.1"/>
    <property type="molecule type" value="Genomic_DNA"/>
</dbReference>
<dbReference type="InterPro" id="IPR003439">
    <property type="entry name" value="ABC_transporter-like_ATP-bd"/>
</dbReference>
<keyword evidence="1" id="KW-0677">Repeat</keyword>
<evidence type="ECO:0000256" key="2">
    <source>
        <dbReference type="ARBA" id="ARBA00022741"/>
    </source>
</evidence>
<gene>
    <name evidence="6" type="ORF">HII31_06302</name>
</gene>
<dbReference type="Pfam" id="PF00005">
    <property type="entry name" value="ABC_tran"/>
    <property type="match status" value="3"/>
</dbReference>
<feature type="domain" description="ABC transporter" evidence="5">
    <location>
        <begin position="39"/>
        <end position="384"/>
    </location>
</feature>
<dbReference type="InterPro" id="IPR050611">
    <property type="entry name" value="ABCF"/>
</dbReference>
<accession>A0A8H6RI62</accession>
<name>A0A8H6RI62_9PEZI</name>
<dbReference type="GO" id="GO:0005524">
    <property type="term" value="F:ATP binding"/>
    <property type="evidence" value="ECO:0007669"/>
    <property type="project" value="UniProtKB-KW"/>
</dbReference>
<evidence type="ECO:0000313" key="7">
    <source>
        <dbReference type="Proteomes" id="UP000660729"/>
    </source>
</evidence>
<keyword evidence="7" id="KW-1185">Reference proteome</keyword>
<proteinExistence type="predicted"/>
<feature type="region of interest" description="Disordered" evidence="4">
    <location>
        <begin position="408"/>
        <end position="432"/>
    </location>
</feature>
<evidence type="ECO:0000259" key="5">
    <source>
        <dbReference type="PROSITE" id="PS50893"/>
    </source>
</evidence>
<dbReference type="Gene3D" id="3.40.50.300">
    <property type="entry name" value="P-loop containing nucleotide triphosphate hydrolases"/>
    <property type="match status" value="3"/>
</dbReference>
<dbReference type="InterPro" id="IPR003593">
    <property type="entry name" value="AAA+_ATPase"/>
</dbReference>
<dbReference type="PROSITE" id="PS00211">
    <property type="entry name" value="ABC_TRANSPORTER_1"/>
    <property type="match status" value="1"/>
</dbReference>
<dbReference type="CDD" id="cd03221">
    <property type="entry name" value="ABCF_EF-3"/>
    <property type="match status" value="1"/>
</dbReference>
<organism evidence="6 7">
    <name type="scientific">Pseudocercospora fuligena</name>
    <dbReference type="NCBI Taxonomy" id="685502"/>
    <lineage>
        <taxon>Eukaryota</taxon>
        <taxon>Fungi</taxon>
        <taxon>Dikarya</taxon>
        <taxon>Ascomycota</taxon>
        <taxon>Pezizomycotina</taxon>
        <taxon>Dothideomycetes</taxon>
        <taxon>Dothideomycetidae</taxon>
        <taxon>Mycosphaerellales</taxon>
        <taxon>Mycosphaerellaceae</taxon>
        <taxon>Pseudocercospora</taxon>
    </lineage>
</organism>
<dbReference type="SUPFAM" id="SSF52540">
    <property type="entry name" value="P-loop containing nucleoside triphosphate hydrolases"/>
    <property type="match status" value="2"/>
</dbReference>
<evidence type="ECO:0000313" key="6">
    <source>
        <dbReference type="EMBL" id="KAF7192270.1"/>
    </source>
</evidence>
<dbReference type="PANTHER" id="PTHR19211">
    <property type="entry name" value="ATP-BINDING TRANSPORT PROTEIN-RELATED"/>
    <property type="match status" value="1"/>
</dbReference>
<keyword evidence="3 6" id="KW-0067">ATP-binding</keyword>
<protein>
    <submittedName>
        <fullName evidence="6">Putative ABC transporter ATP-binding protein C29A3.09c</fullName>
    </submittedName>
</protein>
<keyword evidence="2" id="KW-0547">Nucleotide-binding</keyword>
<comment type="caution">
    <text evidence="6">The sequence shown here is derived from an EMBL/GenBank/DDBJ whole genome shotgun (WGS) entry which is preliminary data.</text>
</comment>
<feature type="domain" description="ABC transporter" evidence="5">
    <location>
        <begin position="485"/>
        <end position="715"/>
    </location>
</feature>
<dbReference type="AlphaFoldDB" id="A0A8H6RI62"/>
<feature type="compositionally biased region" description="Acidic residues" evidence="4">
    <location>
        <begin position="698"/>
        <end position="711"/>
    </location>
</feature>
<dbReference type="OrthoDB" id="2110130at2759"/>
<sequence length="751" mass="83489">MPISKKSKPNGDSAGTLTVTAQQSRFYTEMSETNNLKEISVKSLSISIGGRELLSNAEFQLQRGRRYVLHGRNGIGKSTLLRAIAKDEIPSIPRGVRRLLLGQVEREDDEDANDGRGEDGIENVKSGVSSLQVGQGVSVLEYVVRSNEERERLLREEKMISEALERVEDSTAVVKAYRKVCHERLERRLHEVRQIALRRSGARGRKTREEESKLEGEVEASGKRLSEESNAEDTANELKKAAEMLADVQTSLELMDAEGAEAKARAVLKGLGFSEESLMRPRSHLSGGWRTRCSLACALCQNVDLLLLDEPTNFLDLPSIIWLERYISEELSNDTTVLVVTHDRAFGDSVAEELLVLRNQLLERFRGNLSQYEMDRLKSYKYLSRMKDAKEKQKSHLQSQIQGNINAARRAGDDKKLKQAASRKKKLDERMGMEVSAKGTRFRLNDQAGYFNSSRPEIEVPQFDPPVEMKIPTQPADLRFPGSLVSFENVNFSYTIKGKKEKVPILQDINLTIHPGDRIGIAGLNGSGKSTLVNLIMGRDGMVPDSGNIKSHSRLKVALFSQQSASELETLAHERPELTALSLLLELMEAGTKEQEARAILSGLGLVGKTASDVPVSLLSGGQRVRLALARIFVNPPHLLILDEVTTHLDTDTILGLVDSLKAYEGAVLVVTHDRFFMKTVVEGVSARDLAVASRPGEEDESEESEEDEEAEATRTRAVYRLSKGKLRKLERGMEQYEEIAARSATKLGKT</sequence>
<dbReference type="GO" id="GO:0016887">
    <property type="term" value="F:ATP hydrolysis activity"/>
    <property type="evidence" value="ECO:0007669"/>
    <property type="project" value="InterPro"/>
</dbReference>
<evidence type="ECO:0000256" key="3">
    <source>
        <dbReference type="ARBA" id="ARBA00022840"/>
    </source>
</evidence>
<dbReference type="InterPro" id="IPR017871">
    <property type="entry name" value="ABC_transporter-like_CS"/>
</dbReference>
<feature type="compositionally biased region" description="Basic and acidic residues" evidence="4">
    <location>
        <begin position="207"/>
        <end position="227"/>
    </location>
</feature>
<dbReference type="PANTHER" id="PTHR19211:SF135">
    <property type="entry name" value="ATPASE, PUTATIVE (AFU_ORTHOLOGUE AFUA_1G16440)-RELATED"/>
    <property type="match status" value="1"/>
</dbReference>
<evidence type="ECO:0000256" key="1">
    <source>
        <dbReference type="ARBA" id="ARBA00022737"/>
    </source>
</evidence>
<dbReference type="InterPro" id="IPR027417">
    <property type="entry name" value="P-loop_NTPase"/>
</dbReference>
<dbReference type="SMART" id="SM00382">
    <property type="entry name" value="AAA"/>
    <property type="match status" value="2"/>
</dbReference>
<evidence type="ECO:0000256" key="4">
    <source>
        <dbReference type="SAM" id="MobiDB-lite"/>
    </source>
</evidence>
<dbReference type="PROSITE" id="PS50893">
    <property type="entry name" value="ABC_TRANSPORTER_2"/>
    <property type="match status" value="2"/>
</dbReference>
<reference evidence="6" key="1">
    <citation type="submission" date="2020-04" db="EMBL/GenBank/DDBJ databases">
        <title>Draft genome resource of the tomato pathogen Pseudocercospora fuligena.</title>
        <authorList>
            <person name="Zaccaron A."/>
        </authorList>
    </citation>
    <scope>NUCLEOTIDE SEQUENCE</scope>
    <source>
        <strain evidence="6">PF001</strain>
    </source>
</reference>
<feature type="region of interest" description="Disordered" evidence="4">
    <location>
        <begin position="690"/>
        <end position="715"/>
    </location>
</feature>